<organism evidence="1 2">
    <name type="scientific">Desulfovibrio desulfuricans</name>
    <dbReference type="NCBI Taxonomy" id="876"/>
    <lineage>
        <taxon>Bacteria</taxon>
        <taxon>Pseudomonadati</taxon>
        <taxon>Thermodesulfobacteriota</taxon>
        <taxon>Desulfovibrionia</taxon>
        <taxon>Desulfovibrionales</taxon>
        <taxon>Desulfovibrionaceae</taxon>
        <taxon>Desulfovibrio</taxon>
    </lineage>
</organism>
<reference evidence="2" key="1">
    <citation type="submission" date="2016-11" db="EMBL/GenBank/DDBJ databases">
        <authorList>
            <person name="Jaros S."/>
            <person name="Januszkiewicz K."/>
            <person name="Wedrychowicz H."/>
        </authorList>
    </citation>
    <scope>NUCLEOTIDE SEQUENCE [LARGE SCALE GENOMIC DNA]</scope>
    <source>
        <strain evidence="2">DSM 7057</strain>
    </source>
</reference>
<name>A0AA94L1W1_DESDE</name>
<dbReference type="AlphaFoldDB" id="A0AA94L1W1"/>
<proteinExistence type="predicted"/>
<dbReference type="RefSeq" id="WP_143142577.1">
    <property type="nucleotide sequence ID" value="NZ_FPIW01000010.1"/>
</dbReference>
<sequence length="399" mass="46748">MPNRAPSFPRYLNLLPHPGFWDTLDFEPTHVKMLFYLDPPCLARTLFSIAEIMRDSFRINIYGNEYLSNWGFIFFSDQNNTDKPDEPGVAKGISKKNLVKDLQQNGFISIRDEKSENKRTFVDCLLHRNVDLERLYYLIRKSMPMPPSKRRTKQFLNVLTYTSTKKAATLLCQKNINKIGLMNRFLFINDDVCARHDSSNELSETIIKAVVNVSNKIKEFSFIATQNDLNSVEKRLNYIKLKLDLCPFVKSEIKNLTELYRSTIIKIYFILIVMRQEQSLKSAMSAWPLADVLARILINEKIYLLEKTSKNKLLYKNLLEFLKFREIITARELKRKFQYADKTILHFYINYFLELGILSKQLCTKFGGKKLPQFFHVVGERIDTDGRIEWGLYPPSVKT</sequence>
<protein>
    <submittedName>
        <fullName evidence="1">Uncharacterized protein</fullName>
    </submittedName>
</protein>
<dbReference type="Proteomes" id="UP000182680">
    <property type="component" value="Unassembled WGS sequence"/>
</dbReference>
<evidence type="ECO:0000313" key="2">
    <source>
        <dbReference type="Proteomes" id="UP000182680"/>
    </source>
</evidence>
<accession>A0AA94L1W1</accession>
<dbReference type="EMBL" id="FPIW01000010">
    <property type="protein sequence ID" value="SFW33553.1"/>
    <property type="molecule type" value="Genomic_DNA"/>
</dbReference>
<comment type="caution">
    <text evidence="1">The sequence shown here is derived from an EMBL/GenBank/DDBJ whole genome shotgun (WGS) entry which is preliminary data.</text>
</comment>
<gene>
    <name evidence="1" type="ORF">SAMN02910291_00889</name>
</gene>
<evidence type="ECO:0000313" key="1">
    <source>
        <dbReference type="EMBL" id="SFW33553.1"/>
    </source>
</evidence>